<sequence length="435" mass="48090">MANFEPPSFSLGLDLDTQLDSPIAIRPIDPSPQAPSTHAGVLGDNIDTLEQAEVMDSDPEPEPETTRVLKRLRRGLGAGPTNQIVPPLSEKKQEVERRSCGVNGDDEIEEFSSQEGRFANWSPGKGNKVLMHPSSASLATNQNGWMFPKLTISPLRKFQLLDSDSELDTDQPSISKDVSKGARRINSSPKEAECSTSEQKKTRPLDMHHNEDLWKDLCPTKSSQIPTPVLDEFCQEYFQSAKDKGTALDDACVGNNKGPYTYTNSCGNFEQCWDSSDPLPPSHHYFFHDDPKDSEIGPESQFSNGEASKQKGTQKIINNKSSTRGRKKSGQPNTQDLHASEGWVDPKGSAIPKDAGKRRVHANGSISRPLVYFTRGKEDTVAAVTSGTKDFTQKVYISRSGQELTGQFAYRQYRKETGIKKSKKKTGSKNKNAKR</sequence>
<proteinExistence type="predicted"/>
<accession>A0ACC1BWM4</accession>
<name>A0ACC1BWM4_9ROSI</name>
<evidence type="ECO:0000313" key="1">
    <source>
        <dbReference type="EMBL" id="KAJ0103628.1"/>
    </source>
</evidence>
<evidence type="ECO:0000313" key="2">
    <source>
        <dbReference type="Proteomes" id="UP001164250"/>
    </source>
</evidence>
<keyword evidence="2" id="KW-1185">Reference proteome</keyword>
<dbReference type="Proteomes" id="UP001164250">
    <property type="component" value="Chromosome 3"/>
</dbReference>
<protein>
    <submittedName>
        <fullName evidence="1">Uncharacterized protein</fullName>
    </submittedName>
</protein>
<reference evidence="2" key="1">
    <citation type="journal article" date="2023" name="G3 (Bethesda)">
        <title>Genome assembly and association tests identify interacting loci associated with vigor, precocity, and sex in interspecific pistachio rootstocks.</title>
        <authorList>
            <person name="Palmer W."/>
            <person name="Jacygrad E."/>
            <person name="Sagayaradj S."/>
            <person name="Cavanaugh K."/>
            <person name="Han R."/>
            <person name="Bertier L."/>
            <person name="Beede B."/>
            <person name="Kafkas S."/>
            <person name="Golino D."/>
            <person name="Preece J."/>
            <person name="Michelmore R."/>
        </authorList>
    </citation>
    <scope>NUCLEOTIDE SEQUENCE [LARGE SCALE GENOMIC DNA]</scope>
</reference>
<gene>
    <name evidence="1" type="ORF">Patl1_04211</name>
</gene>
<comment type="caution">
    <text evidence="1">The sequence shown here is derived from an EMBL/GenBank/DDBJ whole genome shotgun (WGS) entry which is preliminary data.</text>
</comment>
<dbReference type="EMBL" id="CM047899">
    <property type="protein sequence ID" value="KAJ0103628.1"/>
    <property type="molecule type" value="Genomic_DNA"/>
</dbReference>
<organism evidence="1 2">
    <name type="scientific">Pistacia atlantica</name>
    <dbReference type="NCBI Taxonomy" id="434234"/>
    <lineage>
        <taxon>Eukaryota</taxon>
        <taxon>Viridiplantae</taxon>
        <taxon>Streptophyta</taxon>
        <taxon>Embryophyta</taxon>
        <taxon>Tracheophyta</taxon>
        <taxon>Spermatophyta</taxon>
        <taxon>Magnoliopsida</taxon>
        <taxon>eudicotyledons</taxon>
        <taxon>Gunneridae</taxon>
        <taxon>Pentapetalae</taxon>
        <taxon>rosids</taxon>
        <taxon>malvids</taxon>
        <taxon>Sapindales</taxon>
        <taxon>Anacardiaceae</taxon>
        <taxon>Pistacia</taxon>
    </lineage>
</organism>